<evidence type="ECO:0000256" key="3">
    <source>
        <dbReference type="ARBA" id="ARBA00022695"/>
    </source>
</evidence>
<evidence type="ECO:0000256" key="5">
    <source>
        <dbReference type="ARBA" id="ARBA00022932"/>
    </source>
</evidence>
<keyword evidence="5" id="KW-0239">DNA-directed DNA polymerase</keyword>
<evidence type="ECO:0000256" key="1">
    <source>
        <dbReference type="ARBA" id="ARBA00012417"/>
    </source>
</evidence>
<gene>
    <name evidence="8" type="primary">holA</name>
    <name evidence="8" type="ORF">AB0T83_04630</name>
</gene>
<dbReference type="Gene3D" id="3.40.50.300">
    <property type="entry name" value="P-loop containing nucleotide triphosphate hydrolases"/>
    <property type="match status" value="1"/>
</dbReference>
<evidence type="ECO:0000256" key="6">
    <source>
        <dbReference type="ARBA" id="ARBA00034754"/>
    </source>
</evidence>
<protein>
    <recommendedName>
        <fullName evidence="1">DNA-directed DNA polymerase</fullName>
        <ecNumber evidence="1">2.7.7.7</ecNumber>
    </recommendedName>
</protein>
<proteinExistence type="inferred from homology"/>
<accession>A0ABV3L3E8</accession>
<keyword evidence="3 8" id="KW-0548">Nucleotidyltransferase</keyword>
<dbReference type="EMBL" id="JBFBVU010000003">
    <property type="protein sequence ID" value="MEV8466070.1"/>
    <property type="molecule type" value="Genomic_DNA"/>
</dbReference>
<evidence type="ECO:0000313" key="8">
    <source>
        <dbReference type="EMBL" id="MEV8466070.1"/>
    </source>
</evidence>
<evidence type="ECO:0000313" key="9">
    <source>
        <dbReference type="Proteomes" id="UP001553161"/>
    </source>
</evidence>
<organism evidence="8 9">
    <name type="scientific">Meridianimarinicoccus marinus</name>
    <dbReference type="NCBI Taxonomy" id="3231483"/>
    <lineage>
        <taxon>Bacteria</taxon>
        <taxon>Pseudomonadati</taxon>
        <taxon>Pseudomonadota</taxon>
        <taxon>Alphaproteobacteria</taxon>
        <taxon>Rhodobacterales</taxon>
        <taxon>Paracoccaceae</taxon>
        <taxon>Meridianimarinicoccus</taxon>
    </lineage>
</organism>
<dbReference type="RefSeq" id="WP_366191877.1">
    <property type="nucleotide sequence ID" value="NZ_JBFBVU010000003.1"/>
</dbReference>
<evidence type="ECO:0000256" key="2">
    <source>
        <dbReference type="ARBA" id="ARBA00022679"/>
    </source>
</evidence>
<comment type="catalytic activity">
    <reaction evidence="7">
        <text>DNA(n) + a 2'-deoxyribonucleoside 5'-triphosphate = DNA(n+1) + diphosphate</text>
        <dbReference type="Rhea" id="RHEA:22508"/>
        <dbReference type="Rhea" id="RHEA-COMP:17339"/>
        <dbReference type="Rhea" id="RHEA-COMP:17340"/>
        <dbReference type="ChEBI" id="CHEBI:33019"/>
        <dbReference type="ChEBI" id="CHEBI:61560"/>
        <dbReference type="ChEBI" id="CHEBI:173112"/>
        <dbReference type="EC" id="2.7.7.7"/>
    </reaction>
</comment>
<comment type="caution">
    <text evidence="8">The sequence shown here is derived from an EMBL/GenBank/DDBJ whole genome shotgun (WGS) entry which is preliminary data.</text>
</comment>
<dbReference type="PANTHER" id="PTHR34388">
    <property type="entry name" value="DNA POLYMERASE III SUBUNIT DELTA"/>
    <property type="match status" value="1"/>
</dbReference>
<name>A0ABV3L3E8_9RHOB</name>
<dbReference type="GO" id="GO:0003887">
    <property type="term" value="F:DNA-directed DNA polymerase activity"/>
    <property type="evidence" value="ECO:0007669"/>
    <property type="project" value="UniProtKB-EC"/>
</dbReference>
<dbReference type="InterPro" id="IPR027417">
    <property type="entry name" value="P-loop_NTPase"/>
</dbReference>
<dbReference type="Proteomes" id="UP001553161">
    <property type="component" value="Unassembled WGS sequence"/>
</dbReference>
<dbReference type="Gene3D" id="1.20.272.10">
    <property type="match status" value="1"/>
</dbReference>
<dbReference type="PANTHER" id="PTHR34388:SF1">
    <property type="entry name" value="DNA POLYMERASE III SUBUNIT DELTA"/>
    <property type="match status" value="1"/>
</dbReference>
<evidence type="ECO:0000256" key="4">
    <source>
        <dbReference type="ARBA" id="ARBA00022705"/>
    </source>
</evidence>
<dbReference type="SUPFAM" id="SSF48019">
    <property type="entry name" value="post-AAA+ oligomerization domain-like"/>
    <property type="match status" value="1"/>
</dbReference>
<sequence length="341" mass="36053">MKLSARDAAGYFARPDPKKAGLLIYGPDAMRVALKRQQVIAALVGPEGEAEMRLTRLAPGDLRGDPAALGDATRAAGFFPGPRVVFVDMAPDSLAGAVTSALEAWQPGDAQIVVTAGNLKKSSALRKLFETHKSVYAAAVYADPPNRVEIEAALAQAGLRDLPRAAMDDLVALAETLDPGDFAQNVEKLALYKLNDPAPVSGEDIAAIAPLSTEAEVDQLLAVVAGGRADALATTLRRLKDQGVAPVTLCIGALMHFRTLHMIAAHPGGVSEGVARLRPPLFGPRRNAMQRQAQHWGAARLEEALAVLVETDLALRAAGATAPQAALMERALFRLTYLGRR</sequence>
<dbReference type="EC" id="2.7.7.7" evidence="1"/>
<dbReference type="InterPro" id="IPR005790">
    <property type="entry name" value="DNA_polIII_delta"/>
</dbReference>
<keyword evidence="4" id="KW-0235">DNA replication</keyword>
<evidence type="ECO:0000256" key="7">
    <source>
        <dbReference type="ARBA" id="ARBA00049244"/>
    </source>
</evidence>
<keyword evidence="9" id="KW-1185">Reference proteome</keyword>
<comment type="similarity">
    <text evidence="6">Belongs to the DNA polymerase HolA subunit family.</text>
</comment>
<keyword evidence="2 8" id="KW-0808">Transferase</keyword>
<reference evidence="8 9" key="1">
    <citation type="submission" date="2024-07" db="EMBL/GenBank/DDBJ databases">
        <authorList>
            <person name="Kang M."/>
        </authorList>
    </citation>
    <scope>NUCLEOTIDE SEQUENCE [LARGE SCALE GENOMIC DNA]</scope>
    <source>
        <strain evidence="8 9">DFM31</strain>
    </source>
</reference>
<dbReference type="InterPro" id="IPR008921">
    <property type="entry name" value="DNA_pol3_clamp-load_cplx_C"/>
</dbReference>
<dbReference type="NCBIfam" id="TIGR01128">
    <property type="entry name" value="holA"/>
    <property type="match status" value="1"/>
</dbReference>